<dbReference type="eggNOG" id="COG1569">
    <property type="taxonomic scope" value="Bacteria"/>
</dbReference>
<keyword evidence="4" id="KW-1185">Reference proteome</keyword>
<dbReference type="EMBL" id="AFWV01000008">
    <property type="protein sequence ID" value="EGV17977.1"/>
    <property type="molecule type" value="Genomic_DNA"/>
</dbReference>
<reference evidence="3 4" key="1">
    <citation type="submission" date="2011-06" db="EMBL/GenBank/DDBJ databases">
        <title>The draft genome of Thiocapsa marina 5811.</title>
        <authorList>
            <consortium name="US DOE Joint Genome Institute (JGI-PGF)"/>
            <person name="Lucas S."/>
            <person name="Han J."/>
            <person name="Cheng J.-F."/>
            <person name="Goodwin L."/>
            <person name="Pitluck S."/>
            <person name="Peters L."/>
            <person name="Land M.L."/>
            <person name="Hauser L."/>
            <person name="Vogl K."/>
            <person name="Liu Z."/>
            <person name="Imhoff J."/>
            <person name="Thiel V."/>
            <person name="Frigaard N.-U."/>
            <person name="Bryant D."/>
            <person name="Woyke T.J."/>
        </authorList>
    </citation>
    <scope>NUCLEOTIDE SEQUENCE [LARGE SCALE GENOMIC DNA]</scope>
    <source>
        <strain evidence="3 4">5811</strain>
    </source>
</reference>
<dbReference type="InterPro" id="IPR058652">
    <property type="entry name" value="VapC50_C"/>
</dbReference>
<dbReference type="RefSeq" id="WP_007193389.1">
    <property type="nucleotide sequence ID" value="NZ_AFWV01000008.1"/>
</dbReference>
<protein>
    <submittedName>
        <fullName evidence="3">Uncharacterized protein</fullName>
    </submittedName>
</protein>
<evidence type="ECO:0000259" key="2">
    <source>
        <dbReference type="Pfam" id="PF26343"/>
    </source>
</evidence>
<evidence type="ECO:0000313" key="3">
    <source>
        <dbReference type="EMBL" id="EGV17977.1"/>
    </source>
</evidence>
<dbReference type="Proteomes" id="UP000005459">
    <property type="component" value="Unassembled WGS sequence"/>
</dbReference>
<evidence type="ECO:0000313" key="4">
    <source>
        <dbReference type="Proteomes" id="UP000005459"/>
    </source>
</evidence>
<dbReference type="Pfam" id="PF13470">
    <property type="entry name" value="PIN_3"/>
    <property type="match status" value="1"/>
</dbReference>
<name>F9UC64_9GAMM</name>
<accession>F9UC64</accession>
<organism evidence="3 4">
    <name type="scientific">Thiocapsa marina 5811</name>
    <dbReference type="NCBI Taxonomy" id="768671"/>
    <lineage>
        <taxon>Bacteria</taxon>
        <taxon>Pseudomonadati</taxon>
        <taxon>Pseudomonadota</taxon>
        <taxon>Gammaproteobacteria</taxon>
        <taxon>Chromatiales</taxon>
        <taxon>Chromatiaceae</taxon>
        <taxon>Thiocapsa</taxon>
    </lineage>
</organism>
<dbReference type="OrthoDB" id="211933at2"/>
<dbReference type="Pfam" id="PF26343">
    <property type="entry name" value="VapC50_C"/>
    <property type="match status" value="1"/>
</dbReference>
<sequence>MASFTVIYDACLFYPAPLRDLMIRLAQTRRFHARWTEEIQHEWLTALLRHRPELDEAKLHRTMTLINKAVPDCLVTGYGDLIDRLFLPDPNDRHVLAAAIRSGAQVIVTTNLRDFPQKALADFDINARHPDDFILDLADLDPAVVTTAAKLQRAALKNPPLSAETFIDTMRRQGLPGVAGFLQSQIALI</sequence>
<dbReference type="AlphaFoldDB" id="F9UC64"/>
<proteinExistence type="predicted"/>
<feature type="domain" description="VapC50 C-terminal" evidence="2">
    <location>
        <begin position="130"/>
        <end position="183"/>
    </location>
</feature>
<feature type="domain" description="PIN" evidence="1">
    <location>
        <begin position="6"/>
        <end position="112"/>
    </location>
</feature>
<dbReference type="PATRIC" id="fig|768671.3.peg.2662"/>
<evidence type="ECO:0000259" key="1">
    <source>
        <dbReference type="Pfam" id="PF13470"/>
    </source>
</evidence>
<dbReference type="STRING" id="768671.ThimaDRAFT_2516"/>
<gene>
    <name evidence="3" type="ORF">ThimaDRAFT_2516</name>
</gene>
<dbReference type="InterPro" id="IPR002716">
    <property type="entry name" value="PIN_dom"/>
</dbReference>